<dbReference type="InterPro" id="IPR000557">
    <property type="entry name" value="Calponin_repeat"/>
</dbReference>
<evidence type="ECO:0000259" key="12">
    <source>
        <dbReference type="SMART" id="SM00033"/>
    </source>
</evidence>
<evidence type="ECO:0000256" key="2">
    <source>
        <dbReference type="ARBA" id="ARBA00022553"/>
    </source>
</evidence>
<dbReference type="InterPro" id="IPR003096">
    <property type="entry name" value="SM22_calponin"/>
</dbReference>
<feature type="transmembrane region" description="Helical" evidence="11">
    <location>
        <begin position="304"/>
        <end position="325"/>
    </location>
</feature>
<keyword evidence="3" id="KW-0677">Repeat</keyword>
<dbReference type="SMART" id="SM00033">
    <property type="entry name" value="CH"/>
    <property type="match status" value="1"/>
</dbReference>
<dbReference type="EMBL" id="AJFE02091823">
    <property type="status" value="NOT_ANNOTATED_CDS"/>
    <property type="molecule type" value="Genomic_DNA"/>
</dbReference>
<comment type="similarity">
    <text evidence="1">Belongs to the calponin family.</text>
</comment>
<protein>
    <recommendedName>
        <fullName evidence="7">Calponin-2</fullName>
    </recommendedName>
    <alternativeName>
        <fullName evidence="10">Calponin H2, smooth muscle</fullName>
    </alternativeName>
    <alternativeName>
        <fullName evidence="9">Neutral calponin</fullName>
    </alternativeName>
</protein>
<dbReference type="GO" id="GO:0005516">
    <property type="term" value="F:calmodulin binding"/>
    <property type="evidence" value="ECO:0007669"/>
    <property type="project" value="UniProtKB-KW"/>
</dbReference>
<dbReference type="GO" id="GO:0015629">
    <property type="term" value="C:actin cytoskeleton"/>
    <property type="evidence" value="ECO:0007669"/>
    <property type="project" value="TreeGrafter"/>
</dbReference>
<evidence type="ECO:0000256" key="11">
    <source>
        <dbReference type="SAM" id="Phobius"/>
    </source>
</evidence>
<dbReference type="PANTHER" id="PTHR47385:SF7">
    <property type="entry name" value="CALPONIN-2"/>
    <property type="match status" value="1"/>
</dbReference>
<evidence type="ECO:0000256" key="10">
    <source>
        <dbReference type="ARBA" id="ARBA00033287"/>
    </source>
</evidence>
<dbReference type="InterPro" id="IPR036872">
    <property type="entry name" value="CH_dom_sf"/>
</dbReference>
<evidence type="ECO:0000256" key="1">
    <source>
        <dbReference type="ARBA" id="ARBA00009631"/>
    </source>
</evidence>
<dbReference type="Gene3D" id="1.10.418.10">
    <property type="entry name" value="Calponin-like domain"/>
    <property type="match status" value="1"/>
</dbReference>
<organism evidence="13 14">
    <name type="scientific">Pan paniscus</name>
    <name type="common">Pygmy chimpanzee</name>
    <name type="synonym">Bonobo</name>
    <dbReference type="NCBI Taxonomy" id="9597"/>
    <lineage>
        <taxon>Eukaryota</taxon>
        <taxon>Metazoa</taxon>
        <taxon>Chordata</taxon>
        <taxon>Craniata</taxon>
        <taxon>Vertebrata</taxon>
        <taxon>Euteleostomi</taxon>
        <taxon>Mammalia</taxon>
        <taxon>Eutheria</taxon>
        <taxon>Euarchontoglires</taxon>
        <taxon>Primates</taxon>
        <taxon>Haplorrhini</taxon>
        <taxon>Catarrhini</taxon>
        <taxon>Hominidae</taxon>
        <taxon>Pan</taxon>
    </lineage>
</organism>
<keyword evidence="5" id="KW-0007">Acetylation</keyword>
<dbReference type="PRINTS" id="PR00888">
    <property type="entry name" value="SM22CALPONIN"/>
</dbReference>
<dbReference type="PROSITE" id="PS51122">
    <property type="entry name" value="CALPONIN_2"/>
    <property type="match status" value="2"/>
</dbReference>
<proteinExistence type="inferred from homology"/>
<name>A0A2R9A9W2_PANPA</name>
<keyword evidence="6" id="KW-0009">Actin-binding</keyword>
<evidence type="ECO:0000256" key="5">
    <source>
        <dbReference type="ARBA" id="ARBA00022990"/>
    </source>
</evidence>
<dbReference type="InterPro" id="IPR050606">
    <property type="entry name" value="Calponin-like"/>
</dbReference>
<dbReference type="InterPro" id="IPR001715">
    <property type="entry name" value="CH_dom"/>
</dbReference>
<dbReference type="SUPFAM" id="SSF47576">
    <property type="entry name" value="Calponin-homology domain, CH-domain"/>
    <property type="match status" value="1"/>
</dbReference>
<reference evidence="13" key="2">
    <citation type="submission" date="2025-08" db="UniProtKB">
        <authorList>
            <consortium name="Ensembl"/>
        </authorList>
    </citation>
    <scope>IDENTIFICATION</scope>
</reference>
<dbReference type="GO" id="GO:0031032">
    <property type="term" value="P:actomyosin structure organization"/>
    <property type="evidence" value="ECO:0007669"/>
    <property type="project" value="InterPro"/>
</dbReference>
<reference evidence="13" key="3">
    <citation type="submission" date="2025-09" db="UniProtKB">
        <authorList>
            <consortium name="Ensembl"/>
        </authorList>
    </citation>
    <scope>IDENTIFICATION</scope>
</reference>
<evidence type="ECO:0000256" key="4">
    <source>
        <dbReference type="ARBA" id="ARBA00022860"/>
    </source>
</evidence>
<evidence type="ECO:0000313" key="13">
    <source>
        <dbReference type="Ensembl" id="ENSPPAP00000012431.1"/>
    </source>
</evidence>
<evidence type="ECO:0000313" key="14">
    <source>
        <dbReference type="Proteomes" id="UP000240080"/>
    </source>
</evidence>
<dbReference type="Pfam" id="PF00307">
    <property type="entry name" value="CH"/>
    <property type="match status" value="1"/>
</dbReference>
<dbReference type="OMA" id="CANQSGM"/>
<reference evidence="13 14" key="1">
    <citation type="journal article" date="2012" name="Nature">
        <title>The bonobo genome compared with the chimpanzee and human genomes.</title>
        <authorList>
            <person name="Prufer K."/>
            <person name="Munch K."/>
            <person name="Hellmann I."/>
            <person name="Akagi K."/>
            <person name="Miller J.R."/>
            <person name="Walenz B."/>
            <person name="Koren S."/>
            <person name="Sutton G."/>
            <person name="Kodira C."/>
            <person name="Winer R."/>
            <person name="Knight J.R."/>
            <person name="Mullikin J.C."/>
            <person name="Meader S.J."/>
            <person name="Ponting C.P."/>
            <person name="Lunter G."/>
            <person name="Higashino S."/>
            <person name="Hobolth A."/>
            <person name="Dutheil J."/>
            <person name="Karakoc E."/>
            <person name="Alkan C."/>
            <person name="Sajjadian S."/>
            <person name="Catacchio C.R."/>
            <person name="Ventura M."/>
            <person name="Marques-Bonet T."/>
            <person name="Eichler E.E."/>
            <person name="Andre C."/>
            <person name="Atencia R."/>
            <person name="Mugisha L."/>
            <person name="Junhold J."/>
            <person name="Patterson N."/>
            <person name="Siebauer M."/>
            <person name="Good J.M."/>
            <person name="Fischer A."/>
            <person name="Ptak S.E."/>
            <person name="Lachmann M."/>
            <person name="Symer D.E."/>
            <person name="Mailund T."/>
            <person name="Schierup M.H."/>
            <person name="Andres A.M."/>
            <person name="Kelso J."/>
            <person name="Paabo S."/>
        </authorList>
    </citation>
    <scope>NUCLEOTIDE SEQUENCE [LARGE SCALE GENOMIC DNA]</scope>
</reference>
<accession>A0A2R9A9W2</accession>
<keyword evidence="4" id="KW-0112">Calmodulin-binding</keyword>
<evidence type="ECO:0000256" key="6">
    <source>
        <dbReference type="ARBA" id="ARBA00023203"/>
    </source>
</evidence>
<keyword evidence="11" id="KW-0472">Membrane</keyword>
<dbReference type="InterPro" id="IPR001997">
    <property type="entry name" value="Calponin/LIMCH1"/>
</dbReference>
<dbReference type="Pfam" id="PF00402">
    <property type="entry name" value="Calponin"/>
    <property type="match status" value="2"/>
</dbReference>
<dbReference type="GO" id="GO:0005925">
    <property type="term" value="C:focal adhesion"/>
    <property type="evidence" value="ECO:0007669"/>
    <property type="project" value="TreeGrafter"/>
</dbReference>
<evidence type="ECO:0000256" key="7">
    <source>
        <dbReference type="ARBA" id="ARBA00023874"/>
    </source>
</evidence>
<evidence type="ECO:0000256" key="3">
    <source>
        <dbReference type="ARBA" id="ARBA00022737"/>
    </source>
</evidence>
<dbReference type="GO" id="GO:0007015">
    <property type="term" value="P:actin filament organization"/>
    <property type="evidence" value="ECO:0007669"/>
    <property type="project" value="TreeGrafter"/>
</dbReference>
<comment type="function">
    <text evidence="8">Thin filament-associated protein that is implicated in the regulation and modulation of smooth muscle contraction. It is capable of binding to actin, calmodulin and tropomyosin. The interaction of calponin with actin inhibits the actomyosin Mg-ATPase activity.</text>
</comment>
<keyword evidence="11" id="KW-0812">Transmembrane</keyword>
<evidence type="ECO:0000256" key="9">
    <source>
        <dbReference type="ARBA" id="ARBA00032203"/>
    </source>
</evidence>
<feature type="domain" description="Calponin-homology (CH)" evidence="12">
    <location>
        <begin position="28"/>
        <end position="113"/>
    </location>
</feature>
<dbReference type="PRINTS" id="PR00889">
    <property type="entry name" value="CALPONIN"/>
</dbReference>
<dbReference type="AlphaFoldDB" id="A0A2R9A9W2"/>
<dbReference type="STRING" id="9597.ENSPPAP00000012431"/>
<keyword evidence="11" id="KW-1133">Transmembrane helix</keyword>
<dbReference type="PANTHER" id="PTHR47385">
    <property type="entry name" value="CALPONIN"/>
    <property type="match status" value="1"/>
</dbReference>
<evidence type="ECO:0000256" key="8">
    <source>
        <dbReference type="ARBA" id="ARBA00025109"/>
    </source>
</evidence>
<dbReference type="Proteomes" id="UP000240080">
    <property type="component" value="Chromosome 3"/>
</dbReference>
<dbReference type="Ensembl" id="ENSPPAT00000035096.1">
    <property type="protein sequence ID" value="ENSPPAP00000012431.1"/>
    <property type="gene ID" value="ENSPPAG00000029405.1"/>
</dbReference>
<keyword evidence="14" id="KW-1185">Reference proteome</keyword>
<dbReference type="GeneTree" id="ENSGT00940000154355"/>
<dbReference type="GO" id="GO:0051015">
    <property type="term" value="F:actin filament binding"/>
    <property type="evidence" value="ECO:0007669"/>
    <property type="project" value="TreeGrafter"/>
</dbReference>
<keyword evidence="2" id="KW-0597">Phosphoprotein</keyword>
<sequence length="357" mass="38390">LGGQWVLLSYGLSAEVKNLLLSKYDPQKEAELHSWIEGLISFSIGPNFQKGLKDGIILCTLMNKLQPGSLENLSNFIKAMVSYGMNPVDLFEANNLFESGNMMQVSLLTLAGKAKTKGLQNGVDIGIKYWEKQEWNFDDAPMKAGQCIIGLQMGANKCANQSGMTTSARGGISMTPRTTSCPTMDHSTISLQMGTKKCASQVGMMVPGTWRHIYDTKLGTNKCDNSSMSLQTGYTQGANQSSQVFGLGRQIYDPKHCPQGTVADGAPSGAGDCPGLGKAPEHPPYYQEEAGYWGSQHTLSPACLPVWVLGFFCIFVFFFLTCSVLPINRGSVSGGVGSGSRAFSPLPWSFTGLSTGL</sequence>